<feature type="domain" description="HTH luxR-type" evidence="5">
    <location>
        <begin position="161"/>
        <end position="225"/>
    </location>
</feature>
<keyword evidence="8" id="KW-1185">Reference proteome</keyword>
<dbReference type="PROSITE" id="PS50043">
    <property type="entry name" value="HTH_LUXR_2"/>
    <property type="match status" value="1"/>
</dbReference>
<keyword evidence="3" id="KW-0804">Transcription</keyword>
<dbReference type="EMBL" id="JBHMDG010000022">
    <property type="protein sequence ID" value="MFB9314595.1"/>
    <property type="molecule type" value="Genomic_DNA"/>
</dbReference>
<dbReference type="RefSeq" id="WP_140011161.1">
    <property type="nucleotide sequence ID" value="NZ_JBHMDG010000022.1"/>
</dbReference>
<sequence length="242" mass="25670">MTSPPDDASRPARPVRVAVVNDYELVVAGIGAVLAPYADRVVVVELAAGLSVLSEVDVVLYDTYAQRQGDGLRAEDLVPDGVRLVVFSWNSDAAVVASSLAAGASGYVSKSATAIDLVDALERVSSGVVVAPPDLAVVEGDVVPADPDHGLDQAQELGRWPGDELGLSSRESEVLALICRGMSNEEITQHAFIGINTVKTHIRTLYRKIGVARRTQAVMWGLAHGFAPDRARHVERTDAPRA</sequence>
<dbReference type="PROSITE" id="PS50110">
    <property type="entry name" value="RESPONSE_REGULATORY"/>
    <property type="match status" value="1"/>
</dbReference>
<gene>
    <name evidence="7" type="ORF">ACFFRI_16175</name>
</gene>
<evidence type="ECO:0000256" key="1">
    <source>
        <dbReference type="ARBA" id="ARBA00023015"/>
    </source>
</evidence>
<keyword evidence="2 7" id="KW-0238">DNA-binding</keyword>
<evidence type="ECO:0000256" key="3">
    <source>
        <dbReference type="ARBA" id="ARBA00023163"/>
    </source>
</evidence>
<dbReference type="SUPFAM" id="SSF46894">
    <property type="entry name" value="C-terminal effector domain of the bipartite response regulators"/>
    <property type="match status" value="1"/>
</dbReference>
<organism evidence="7 8">
    <name type="scientific">Nocardioides plantarum</name>
    <dbReference type="NCBI Taxonomy" id="29299"/>
    <lineage>
        <taxon>Bacteria</taxon>
        <taxon>Bacillati</taxon>
        <taxon>Actinomycetota</taxon>
        <taxon>Actinomycetes</taxon>
        <taxon>Propionibacteriales</taxon>
        <taxon>Nocardioidaceae</taxon>
        <taxon>Nocardioides</taxon>
    </lineage>
</organism>
<dbReference type="PANTHER" id="PTHR43214">
    <property type="entry name" value="TWO-COMPONENT RESPONSE REGULATOR"/>
    <property type="match status" value="1"/>
</dbReference>
<protein>
    <submittedName>
        <fullName evidence="7">DNA-binding response regulator</fullName>
    </submittedName>
</protein>
<accession>A0ABV5KFG4</accession>
<evidence type="ECO:0000313" key="7">
    <source>
        <dbReference type="EMBL" id="MFB9314595.1"/>
    </source>
</evidence>
<reference evidence="7 8" key="1">
    <citation type="submission" date="2024-09" db="EMBL/GenBank/DDBJ databases">
        <authorList>
            <person name="Sun Q."/>
            <person name="Mori K."/>
        </authorList>
    </citation>
    <scope>NUCLEOTIDE SEQUENCE [LARGE SCALE GENOMIC DNA]</scope>
    <source>
        <strain evidence="7 8">JCM 9626</strain>
    </source>
</reference>
<dbReference type="PRINTS" id="PR00038">
    <property type="entry name" value="HTHLUXR"/>
</dbReference>
<dbReference type="InterPro" id="IPR039420">
    <property type="entry name" value="WalR-like"/>
</dbReference>
<keyword evidence="4" id="KW-0597">Phosphoprotein</keyword>
<dbReference type="Gene3D" id="3.40.50.2300">
    <property type="match status" value="1"/>
</dbReference>
<proteinExistence type="predicted"/>
<dbReference type="InterPro" id="IPR000792">
    <property type="entry name" value="Tscrpt_reg_LuxR_C"/>
</dbReference>
<name>A0ABV5KFG4_9ACTN</name>
<dbReference type="InterPro" id="IPR011006">
    <property type="entry name" value="CheY-like_superfamily"/>
</dbReference>
<dbReference type="Proteomes" id="UP001589750">
    <property type="component" value="Unassembled WGS sequence"/>
</dbReference>
<keyword evidence="1" id="KW-0805">Transcription regulation</keyword>
<feature type="modified residue" description="4-aspartylphosphate" evidence="4">
    <location>
        <position position="62"/>
    </location>
</feature>
<dbReference type="SMART" id="SM00421">
    <property type="entry name" value="HTH_LUXR"/>
    <property type="match status" value="1"/>
</dbReference>
<dbReference type="InterPro" id="IPR016032">
    <property type="entry name" value="Sig_transdc_resp-reg_C-effctor"/>
</dbReference>
<evidence type="ECO:0000259" key="5">
    <source>
        <dbReference type="PROSITE" id="PS50043"/>
    </source>
</evidence>
<feature type="domain" description="Response regulatory" evidence="6">
    <location>
        <begin position="16"/>
        <end position="125"/>
    </location>
</feature>
<evidence type="ECO:0000259" key="6">
    <source>
        <dbReference type="PROSITE" id="PS50110"/>
    </source>
</evidence>
<dbReference type="PANTHER" id="PTHR43214:SF41">
    <property type="entry name" value="NITRATE_NITRITE RESPONSE REGULATOR PROTEIN NARP"/>
    <property type="match status" value="1"/>
</dbReference>
<evidence type="ECO:0000313" key="8">
    <source>
        <dbReference type="Proteomes" id="UP001589750"/>
    </source>
</evidence>
<evidence type="ECO:0000256" key="4">
    <source>
        <dbReference type="PROSITE-ProRule" id="PRU00169"/>
    </source>
</evidence>
<evidence type="ECO:0000256" key="2">
    <source>
        <dbReference type="ARBA" id="ARBA00023125"/>
    </source>
</evidence>
<dbReference type="CDD" id="cd06170">
    <property type="entry name" value="LuxR_C_like"/>
    <property type="match status" value="1"/>
</dbReference>
<dbReference type="GO" id="GO:0003677">
    <property type="term" value="F:DNA binding"/>
    <property type="evidence" value="ECO:0007669"/>
    <property type="project" value="UniProtKB-KW"/>
</dbReference>
<dbReference type="SUPFAM" id="SSF52172">
    <property type="entry name" value="CheY-like"/>
    <property type="match status" value="1"/>
</dbReference>
<dbReference type="Pfam" id="PF00196">
    <property type="entry name" value="GerE"/>
    <property type="match status" value="1"/>
</dbReference>
<dbReference type="InterPro" id="IPR001789">
    <property type="entry name" value="Sig_transdc_resp-reg_receiver"/>
</dbReference>
<comment type="caution">
    <text evidence="7">The sequence shown here is derived from an EMBL/GenBank/DDBJ whole genome shotgun (WGS) entry which is preliminary data.</text>
</comment>